<comment type="caution">
    <text evidence="2">The sequence shown here is derived from an EMBL/GenBank/DDBJ whole genome shotgun (WGS) entry which is preliminary data.</text>
</comment>
<keyword evidence="3" id="KW-1185">Reference proteome</keyword>
<dbReference type="CDD" id="cd00038">
    <property type="entry name" value="CAP_ED"/>
    <property type="match status" value="1"/>
</dbReference>
<dbReference type="SMART" id="SM00100">
    <property type="entry name" value="cNMP"/>
    <property type="match status" value="1"/>
</dbReference>
<evidence type="ECO:0000259" key="1">
    <source>
        <dbReference type="PROSITE" id="PS50042"/>
    </source>
</evidence>
<dbReference type="Pfam" id="PF00027">
    <property type="entry name" value="cNMP_binding"/>
    <property type="match status" value="1"/>
</dbReference>
<evidence type="ECO:0000313" key="3">
    <source>
        <dbReference type="Proteomes" id="UP001500575"/>
    </source>
</evidence>
<dbReference type="PANTHER" id="PTHR24567:SF74">
    <property type="entry name" value="HTH-TYPE TRANSCRIPTIONAL REGULATOR ARCR"/>
    <property type="match status" value="1"/>
</dbReference>
<dbReference type="InterPro" id="IPR018490">
    <property type="entry name" value="cNMP-bd_dom_sf"/>
</dbReference>
<dbReference type="InterPro" id="IPR000595">
    <property type="entry name" value="cNMP-bd_dom"/>
</dbReference>
<reference evidence="2 3" key="1">
    <citation type="journal article" date="2019" name="Int. J. Syst. Evol. Microbiol.">
        <title>The Global Catalogue of Microorganisms (GCM) 10K type strain sequencing project: providing services to taxonomists for standard genome sequencing and annotation.</title>
        <authorList>
            <consortium name="The Broad Institute Genomics Platform"/>
            <consortium name="The Broad Institute Genome Sequencing Center for Infectious Disease"/>
            <person name="Wu L."/>
            <person name="Ma J."/>
        </authorList>
    </citation>
    <scope>NUCLEOTIDE SEQUENCE [LARGE SCALE GENOMIC DNA]</scope>
    <source>
        <strain evidence="2 3">JCM 16021</strain>
    </source>
</reference>
<dbReference type="PANTHER" id="PTHR24567">
    <property type="entry name" value="CRP FAMILY TRANSCRIPTIONAL REGULATORY PROTEIN"/>
    <property type="match status" value="1"/>
</dbReference>
<accession>A0ABN2YUJ2</accession>
<dbReference type="InterPro" id="IPR050397">
    <property type="entry name" value="Env_Response_Regulators"/>
</dbReference>
<gene>
    <name evidence="2" type="ORF">GCM10009843_37500</name>
</gene>
<feature type="domain" description="Cyclic nucleotide-binding" evidence="1">
    <location>
        <begin position="4"/>
        <end position="101"/>
    </location>
</feature>
<dbReference type="PROSITE" id="PS50042">
    <property type="entry name" value="CNMP_BINDING_3"/>
    <property type="match status" value="1"/>
</dbReference>
<dbReference type="SUPFAM" id="SSF51206">
    <property type="entry name" value="cAMP-binding domain-like"/>
    <property type="match status" value="1"/>
</dbReference>
<name>A0ABN2YUJ2_9ACTN</name>
<sequence>MTGIFDGLSAKDTRRVHAAGTSVRLPRDWSPIHERTPADKAYILLEGEASVRRGGQEVARLGPGDVFGEAGLVNHKLRNASIVTTTPVRALHFTAEQLERLCADVPAFRSALDRAAQERLGTT</sequence>
<protein>
    <recommendedName>
        <fullName evidence="1">Cyclic nucleotide-binding domain-containing protein</fullName>
    </recommendedName>
</protein>
<dbReference type="EMBL" id="BAAAQQ010000013">
    <property type="protein sequence ID" value="GAA2132686.1"/>
    <property type="molecule type" value="Genomic_DNA"/>
</dbReference>
<dbReference type="RefSeq" id="WP_344305351.1">
    <property type="nucleotide sequence ID" value="NZ_BAAAQQ010000013.1"/>
</dbReference>
<proteinExistence type="predicted"/>
<organism evidence="2 3">
    <name type="scientific">Nocardioides bigeumensis</name>
    <dbReference type="NCBI Taxonomy" id="433657"/>
    <lineage>
        <taxon>Bacteria</taxon>
        <taxon>Bacillati</taxon>
        <taxon>Actinomycetota</taxon>
        <taxon>Actinomycetes</taxon>
        <taxon>Propionibacteriales</taxon>
        <taxon>Nocardioidaceae</taxon>
        <taxon>Nocardioides</taxon>
    </lineage>
</organism>
<evidence type="ECO:0000313" key="2">
    <source>
        <dbReference type="EMBL" id="GAA2132686.1"/>
    </source>
</evidence>
<dbReference type="Gene3D" id="2.60.120.10">
    <property type="entry name" value="Jelly Rolls"/>
    <property type="match status" value="1"/>
</dbReference>
<dbReference type="InterPro" id="IPR014710">
    <property type="entry name" value="RmlC-like_jellyroll"/>
</dbReference>
<dbReference type="Proteomes" id="UP001500575">
    <property type="component" value="Unassembled WGS sequence"/>
</dbReference>